<reference evidence="1 2" key="1">
    <citation type="submission" date="2019-12" db="EMBL/GenBank/DDBJ databases">
        <title>Genomic-based taxomic classification of the family Erythrobacteraceae.</title>
        <authorList>
            <person name="Xu L."/>
        </authorList>
    </citation>
    <scope>NUCLEOTIDE SEQUENCE [LARGE SCALE GENOMIC DNA]</scope>
    <source>
        <strain evidence="1 2">KCTC 42453</strain>
    </source>
</reference>
<dbReference type="Proteomes" id="UP000431922">
    <property type="component" value="Unassembled WGS sequence"/>
</dbReference>
<accession>A0A845AYN0</accession>
<protein>
    <submittedName>
        <fullName evidence="1">Uncharacterized protein</fullName>
    </submittedName>
</protein>
<sequence>MNKEGGPSGMTVDEWLFRQGLLKQFETVRAARDIGSLRRVFRLIGLPELKIEQLRNS</sequence>
<dbReference type="EMBL" id="WTYL01000001">
    <property type="protein sequence ID" value="MXP43036.1"/>
    <property type="molecule type" value="Genomic_DNA"/>
</dbReference>
<dbReference type="AlphaFoldDB" id="A0A845AYN0"/>
<organism evidence="1 2">
    <name type="scientific">Allopontixanthobacter sediminis</name>
    <dbReference type="NCBI Taxonomy" id="1689985"/>
    <lineage>
        <taxon>Bacteria</taxon>
        <taxon>Pseudomonadati</taxon>
        <taxon>Pseudomonadota</taxon>
        <taxon>Alphaproteobacteria</taxon>
        <taxon>Sphingomonadales</taxon>
        <taxon>Erythrobacteraceae</taxon>
        <taxon>Allopontixanthobacter</taxon>
    </lineage>
</organism>
<evidence type="ECO:0000313" key="1">
    <source>
        <dbReference type="EMBL" id="MXP43036.1"/>
    </source>
</evidence>
<comment type="caution">
    <text evidence="1">The sequence shown here is derived from an EMBL/GenBank/DDBJ whole genome shotgun (WGS) entry which is preliminary data.</text>
</comment>
<keyword evidence="2" id="KW-1185">Reference proteome</keyword>
<name>A0A845AYN0_9SPHN</name>
<gene>
    <name evidence="1" type="ORF">GRI65_01040</name>
</gene>
<dbReference type="RefSeq" id="WP_160754687.1">
    <property type="nucleotide sequence ID" value="NZ_WTYL01000001.1"/>
</dbReference>
<proteinExistence type="predicted"/>
<evidence type="ECO:0000313" key="2">
    <source>
        <dbReference type="Proteomes" id="UP000431922"/>
    </source>
</evidence>